<evidence type="ECO:0000313" key="2">
    <source>
        <dbReference type="EMBL" id="KAJ6401573.1"/>
    </source>
</evidence>
<protein>
    <submittedName>
        <fullName evidence="2">Uncharacterized protein</fullName>
    </submittedName>
</protein>
<keyword evidence="1" id="KW-1133">Transmembrane helix</keyword>
<gene>
    <name evidence="2" type="ORF">OIU84_016885</name>
</gene>
<dbReference type="AlphaFoldDB" id="A0AAD6NQV8"/>
<evidence type="ECO:0000313" key="3">
    <source>
        <dbReference type="Proteomes" id="UP001162972"/>
    </source>
</evidence>
<evidence type="ECO:0000256" key="1">
    <source>
        <dbReference type="SAM" id="Phobius"/>
    </source>
</evidence>
<sequence>MADVVQIKVGKLSCGSYYAVTAVATLSVIVFIGLLIYLPSMLFTIYYVMFRIPKQKIMGAQACLKWMMMGVMLMPAVKVNRKKGGEKKRLIDFQFDDALGSSCYHSPFDMAQEKMELTEQEHHGDEPPMIREIMKQWKHEWPPFLL</sequence>
<dbReference type="EMBL" id="JAPFFJ010000019">
    <property type="protein sequence ID" value="KAJ6401573.1"/>
    <property type="molecule type" value="Genomic_DNA"/>
</dbReference>
<accession>A0AAD6NQV8</accession>
<keyword evidence="3" id="KW-1185">Reference proteome</keyword>
<feature type="transmembrane region" description="Helical" evidence="1">
    <location>
        <begin position="17"/>
        <end position="38"/>
    </location>
</feature>
<comment type="caution">
    <text evidence="2">The sequence shown here is derived from an EMBL/GenBank/DDBJ whole genome shotgun (WGS) entry which is preliminary data.</text>
</comment>
<proteinExistence type="predicted"/>
<keyword evidence="1" id="KW-0812">Transmembrane</keyword>
<name>A0AAD6NQV8_9ROSI</name>
<organism evidence="2 3">
    <name type="scientific">Salix udensis</name>
    <dbReference type="NCBI Taxonomy" id="889485"/>
    <lineage>
        <taxon>Eukaryota</taxon>
        <taxon>Viridiplantae</taxon>
        <taxon>Streptophyta</taxon>
        <taxon>Embryophyta</taxon>
        <taxon>Tracheophyta</taxon>
        <taxon>Spermatophyta</taxon>
        <taxon>Magnoliopsida</taxon>
        <taxon>eudicotyledons</taxon>
        <taxon>Gunneridae</taxon>
        <taxon>Pentapetalae</taxon>
        <taxon>rosids</taxon>
        <taxon>fabids</taxon>
        <taxon>Malpighiales</taxon>
        <taxon>Salicaceae</taxon>
        <taxon>Saliceae</taxon>
        <taxon>Salix</taxon>
    </lineage>
</organism>
<reference evidence="2 3" key="1">
    <citation type="journal article" date="2023" name="Int. J. Mol. Sci.">
        <title>De Novo Assembly and Annotation of 11 Diverse Shrub Willow (Salix) Genomes Reveals Novel Gene Organization in Sex-Linked Regions.</title>
        <authorList>
            <person name="Hyden B."/>
            <person name="Feng K."/>
            <person name="Yates T.B."/>
            <person name="Jawdy S."/>
            <person name="Cereghino C."/>
            <person name="Smart L.B."/>
            <person name="Muchero W."/>
        </authorList>
    </citation>
    <scope>NUCLEOTIDE SEQUENCE [LARGE SCALE GENOMIC DNA]</scope>
    <source>
        <tissue evidence="2">Shoot tip</tissue>
    </source>
</reference>
<feature type="transmembrane region" description="Helical" evidence="1">
    <location>
        <begin position="58"/>
        <end position="79"/>
    </location>
</feature>
<dbReference type="Proteomes" id="UP001162972">
    <property type="component" value="Chromosome 14"/>
</dbReference>
<keyword evidence="1" id="KW-0472">Membrane</keyword>